<comment type="caution">
    <text evidence="9">The sequence shown here is derived from an EMBL/GenBank/DDBJ whole genome shotgun (WGS) entry which is preliminary data.</text>
</comment>
<feature type="transmembrane region" description="Helical" evidence="7">
    <location>
        <begin position="99"/>
        <end position="117"/>
    </location>
</feature>
<protein>
    <submittedName>
        <fullName evidence="9">Membrane associated rhomboid family serine protease</fullName>
    </submittedName>
</protein>
<feature type="transmembrane region" description="Helical" evidence="7">
    <location>
        <begin position="181"/>
        <end position="201"/>
    </location>
</feature>
<feature type="transmembrane region" description="Helical" evidence="7">
    <location>
        <begin position="157"/>
        <end position="175"/>
    </location>
</feature>
<feature type="transmembrane region" description="Helical" evidence="7">
    <location>
        <begin position="65"/>
        <end position="87"/>
    </location>
</feature>
<dbReference type="RefSeq" id="WP_184247670.1">
    <property type="nucleotide sequence ID" value="NZ_BAAACU010000064.1"/>
</dbReference>
<dbReference type="SUPFAM" id="SSF144091">
    <property type="entry name" value="Rhomboid-like"/>
    <property type="match status" value="1"/>
</dbReference>
<dbReference type="GO" id="GO:0006508">
    <property type="term" value="P:proteolysis"/>
    <property type="evidence" value="ECO:0007669"/>
    <property type="project" value="UniProtKB-KW"/>
</dbReference>
<feature type="transmembrane region" description="Helical" evidence="7">
    <location>
        <begin position="123"/>
        <end position="145"/>
    </location>
</feature>
<evidence type="ECO:0000256" key="2">
    <source>
        <dbReference type="ARBA" id="ARBA00009045"/>
    </source>
</evidence>
<dbReference type="PANTHER" id="PTHR43731:SF14">
    <property type="entry name" value="PRESENILIN-ASSOCIATED RHOMBOID-LIKE PROTEIN, MITOCHONDRIAL"/>
    <property type="match status" value="1"/>
</dbReference>
<keyword evidence="9" id="KW-0645">Protease</keyword>
<feature type="transmembrane region" description="Helical" evidence="7">
    <location>
        <begin position="233"/>
        <end position="254"/>
    </location>
</feature>
<dbReference type="InterPro" id="IPR022764">
    <property type="entry name" value="Peptidase_S54_rhomboid_dom"/>
</dbReference>
<dbReference type="Proteomes" id="UP000572212">
    <property type="component" value="Unassembled WGS sequence"/>
</dbReference>
<evidence type="ECO:0000259" key="8">
    <source>
        <dbReference type="Pfam" id="PF01694"/>
    </source>
</evidence>
<evidence type="ECO:0000256" key="5">
    <source>
        <dbReference type="ARBA" id="ARBA00022989"/>
    </source>
</evidence>
<keyword evidence="6 7" id="KW-0472">Membrane</keyword>
<dbReference type="GO" id="GO:0004252">
    <property type="term" value="F:serine-type endopeptidase activity"/>
    <property type="evidence" value="ECO:0007669"/>
    <property type="project" value="InterPro"/>
</dbReference>
<organism evidence="9 10">
    <name type="scientific">Gracilibacillus halotolerans</name>
    <dbReference type="NCBI Taxonomy" id="74386"/>
    <lineage>
        <taxon>Bacteria</taxon>
        <taxon>Bacillati</taxon>
        <taxon>Bacillota</taxon>
        <taxon>Bacilli</taxon>
        <taxon>Bacillales</taxon>
        <taxon>Bacillaceae</taxon>
        <taxon>Gracilibacillus</taxon>
    </lineage>
</organism>
<dbReference type="InterPro" id="IPR050925">
    <property type="entry name" value="Rhomboid_protease_S54"/>
</dbReference>
<keyword evidence="5 7" id="KW-1133">Transmembrane helix</keyword>
<comment type="similarity">
    <text evidence="2">Belongs to the peptidase S54 family.</text>
</comment>
<evidence type="ECO:0000256" key="4">
    <source>
        <dbReference type="ARBA" id="ARBA00022801"/>
    </source>
</evidence>
<keyword evidence="3 7" id="KW-0812">Transmembrane</keyword>
<feature type="domain" description="Peptidase S54 rhomboid" evidence="8">
    <location>
        <begin position="56"/>
        <end position="196"/>
    </location>
</feature>
<reference evidence="9 10" key="1">
    <citation type="submission" date="2020-08" db="EMBL/GenBank/DDBJ databases">
        <title>Genomic Encyclopedia of Type Strains, Phase IV (KMG-IV): sequencing the most valuable type-strain genomes for metagenomic binning, comparative biology and taxonomic classification.</title>
        <authorList>
            <person name="Goeker M."/>
        </authorList>
    </citation>
    <scope>NUCLEOTIDE SEQUENCE [LARGE SCALE GENOMIC DNA]</scope>
    <source>
        <strain evidence="9 10">DSM 11805</strain>
    </source>
</reference>
<evidence type="ECO:0000313" key="9">
    <source>
        <dbReference type="EMBL" id="MBB6513104.1"/>
    </source>
</evidence>
<keyword evidence="10" id="KW-1185">Reference proteome</keyword>
<dbReference type="InterPro" id="IPR035952">
    <property type="entry name" value="Rhomboid-like_sf"/>
</dbReference>
<evidence type="ECO:0000313" key="10">
    <source>
        <dbReference type="Proteomes" id="UP000572212"/>
    </source>
</evidence>
<gene>
    <name evidence="9" type="ORF">GGQ92_001894</name>
</gene>
<dbReference type="Gene3D" id="1.20.1540.10">
    <property type="entry name" value="Rhomboid-like"/>
    <property type="match status" value="1"/>
</dbReference>
<dbReference type="GO" id="GO:0016020">
    <property type="term" value="C:membrane"/>
    <property type="evidence" value="ECO:0007669"/>
    <property type="project" value="UniProtKB-SubCell"/>
</dbReference>
<evidence type="ECO:0000256" key="3">
    <source>
        <dbReference type="ARBA" id="ARBA00022692"/>
    </source>
</evidence>
<evidence type="ECO:0000256" key="7">
    <source>
        <dbReference type="SAM" id="Phobius"/>
    </source>
</evidence>
<name>A0A841RQA2_9BACI</name>
<evidence type="ECO:0000256" key="6">
    <source>
        <dbReference type="ARBA" id="ARBA00023136"/>
    </source>
</evidence>
<evidence type="ECO:0000256" key="1">
    <source>
        <dbReference type="ARBA" id="ARBA00004141"/>
    </source>
</evidence>
<proteinExistence type="inferred from homology"/>
<accession>A0A841RQA2</accession>
<dbReference type="Pfam" id="PF01694">
    <property type="entry name" value="Rhomboid"/>
    <property type="match status" value="1"/>
</dbReference>
<comment type="subcellular location">
    <subcellularLocation>
        <location evidence="1">Membrane</location>
        <topology evidence="1">Multi-pass membrane protein</topology>
    </subcellularLocation>
</comment>
<sequence length="255" mass="29220">MFIRTEGFKDFFRLYPLVSIIVSFQIGIAVIGWIIPPLGDLIMFYGAGHHFFIEQGEYWRFLTPIFLHSPHNVGHILFNSFALILFAPPLEQMLGKLKFLFVYLSTGVLANILTFFVEPTPYYSHVGASGAIFGILGLYFFMVFFEKRLISQSDAKLILIITIISLVMTFLRPNINILGHLFGLIAGFALGPILLQSAKPFNPSQTPRRRTSNDGVNFDPNRWQKKRYRYRHWMKPIVIGIFILLVLIGILSNFL</sequence>
<keyword evidence="4" id="KW-0378">Hydrolase</keyword>
<dbReference type="AlphaFoldDB" id="A0A841RQA2"/>
<feature type="transmembrane region" description="Helical" evidence="7">
    <location>
        <begin position="12"/>
        <end position="35"/>
    </location>
</feature>
<dbReference type="EMBL" id="JACHON010000008">
    <property type="protein sequence ID" value="MBB6513104.1"/>
    <property type="molecule type" value="Genomic_DNA"/>
</dbReference>
<dbReference type="PANTHER" id="PTHR43731">
    <property type="entry name" value="RHOMBOID PROTEASE"/>
    <property type="match status" value="1"/>
</dbReference>